<comment type="caution">
    <text evidence="2">The sequence shown here is derived from an EMBL/GenBank/DDBJ whole genome shotgun (WGS) entry which is preliminary data.</text>
</comment>
<gene>
    <name evidence="2" type="ORF">RND71_020927</name>
</gene>
<feature type="coiled-coil region" evidence="1">
    <location>
        <begin position="92"/>
        <end position="119"/>
    </location>
</feature>
<dbReference type="EMBL" id="JAVYJV010000011">
    <property type="protein sequence ID" value="KAK4358698.1"/>
    <property type="molecule type" value="Genomic_DNA"/>
</dbReference>
<dbReference type="AlphaFoldDB" id="A0AAE1RX82"/>
<keyword evidence="1" id="KW-0175">Coiled coil</keyword>
<dbReference type="Proteomes" id="UP001291623">
    <property type="component" value="Unassembled WGS sequence"/>
</dbReference>
<organism evidence="2 3">
    <name type="scientific">Anisodus tanguticus</name>
    <dbReference type="NCBI Taxonomy" id="243964"/>
    <lineage>
        <taxon>Eukaryota</taxon>
        <taxon>Viridiplantae</taxon>
        <taxon>Streptophyta</taxon>
        <taxon>Embryophyta</taxon>
        <taxon>Tracheophyta</taxon>
        <taxon>Spermatophyta</taxon>
        <taxon>Magnoliopsida</taxon>
        <taxon>eudicotyledons</taxon>
        <taxon>Gunneridae</taxon>
        <taxon>Pentapetalae</taxon>
        <taxon>asterids</taxon>
        <taxon>lamiids</taxon>
        <taxon>Solanales</taxon>
        <taxon>Solanaceae</taxon>
        <taxon>Solanoideae</taxon>
        <taxon>Hyoscyameae</taxon>
        <taxon>Anisodus</taxon>
    </lineage>
</organism>
<evidence type="ECO:0000256" key="1">
    <source>
        <dbReference type="SAM" id="Coils"/>
    </source>
</evidence>
<sequence>MENLASFTPISLPTIMLEHMLKIVSIKDGKHGLAYDFLLTKVFKHFGIKALKRTMSMMKHMFTMTTLDECECVPKMGGVGSNSMISSMIYAQEKATEEINKLTLLLAQKDSELAILKAELQQAKQWKEETVTIAGPPIGSGKEVNAVTQNPGYVVLDPLPGTGQERAFCTVPGVCYYRTLTCPTECPQRKPKQNKKQKGCYVDCSSKCEATCKWRLPRCDGYGALCYDPRFVGGDGVMFYFHGAKETDFAIVSDDNLHINAHLIGTRPQGRKRDYTWVQTLSVMFDTHTLVLGAKKVSHWDEKVDALIVQWNGETVNVPTDGDAEWSINTAERQVVVERTDDINSVRLTVSGLLQLDVKVVPIGEKENKVHNYQLPADDAFAHLETQFKFFNLSKDVEGILGKTYQPGYVSSVKRGVPMPIMGGEDKYQTTSLHSAICKKCRFQRPSSVASA</sequence>
<keyword evidence="3" id="KW-1185">Reference proteome</keyword>
<dbReference type="PANTHER" id="PTHR31656">
    <property type="entry name" value="ROOT CAP DOMAIN-CONTAINING PROTEIN"/>
    <property type="match status" value="1"/>
</dbReference>
<evidence type="ECO:0000313" key="2">
    <source>
        <dbReference type="EMBL" id="KAK4358698.1"/>
    </source>
</evidence>
<protein>
    <submittedName>
        <fullName evidence="2">Uncharacterized protein</fullName>
    </submittedName>
</protein>
<dbReference type="Pfam" id="PF06830">
    <property type="entry name" value="Root_cap"/>
    <property type="match status" value="1"/>
</dbReference>
<evidence type="ECO:0000313" key="3">
    <source>
        <dbReference type="Proteomes" id="UP001291623"/>
    </source>
</evidence>
<name>A0AAE1RX82_9SOLA</name>
<accession>A0AAE1RX82</accession>
<dbReference type="InterPro" id="IPR009646">
    <property type="entry name" value="Root_cap"/>
</dbReference>
<reference evidence="2" key="1">
    <citation type="submission" date="2023-12" db="EMBL/GenBank/DDBJ databases">
        <title>Genome assembly of Anisodus tanguticus.</title>
        <authorList>
            <person name="Wang Y.-J."/>
        </authorList>
    </citation>
    <scope>NUCLEOTIDE SEQUENCE</scope>
    <source>
        <strain evidence="2">KB-2021</strain>
        <tissue evidence="2">Leaf</tissue>
    </source>
</reference>
<proteinExistence type="predicted"/>